<evidence type="ECO:0000313" key="2">
    <source>
        <dbReference type="EMBL" id="KUJ56794.1"/>
    </source>
</evidence>
<dbReference type="Proteomes" id="UP000054388">
    <property type="component" value="Unassembled WGS sequence"/>
</dbReference>
<sequence>MNKNNIGSLAIIGGGPAALLLLKNIIDQKLPLEKIHIFEKNNRLGCGMPYGSEGSCKEHIANVSSNELPEFDISFEEYAKKHPPLDFPDFYKDGSFNTFQVLPRLVLGNYLEFSFKYYIKKAKELGIDIFYKLNCPVEDIKVDDAKKYNIITANEKTITDMIVLCTGHHWSKSFEDTLEGWYDSPYPPSKFSHATNFKVAIRGTSLTAVDAVKTLARVNGKFITNDKGNLTYKLNENSKNFAIDMFSTGGFLPALRFHSEDDAYSSNWSMSLDEIYEYKKNNSGFIHLDYVFEQNFKRPLQQRDPEFYDKIKNLSIEEFVSEMMSLRKELDSFTLFRSEYNEAEKSIARRSSISWKETLAAFSYSMNYPAKHFSAEDMLRLKKTLMPLITVIIASLPQSSYHELMALYDAGLINLTQVNKDSHVEPHIEKGGTYHYLSNEGNKIEQYYEMFIDAIGQRPLERKDMPFSGLSESEQISSAYIKFKDNEEALRLIKDNDPKVYKGFNENYYLNVSGLEINDHFQSLDSYGAIVQNLYIMAVPFIGGLNPDYSGLDFCDTAGVRIAKSINNNIINLRQTDQSMAG</sequence>
<dbReference type="InterPro" id="IPR038732">
    <property type="entry name" value="HpyO/CreE_NAD-binding"/>
</dbReference>
<dbReference type="AlphaFoldDB" id="A0A101CIE2"/>
<accession>A0A101CIE2</accession>
<protein>
    <recommendedName>
        <fullName evidence="1">FAD-dependent urate hydroxylase HpyO/Asp monooxygenase CreE-like FAD/NAD(P)-binding domain-containing protein</fullName>
    </recommendedName>
</protein>
<feature type="domain" description="FAD-dependent urate hydroxylase HpyO/Asp monooxygenase CreE-like FAD/NAD(P)-binding" evidence="1">
    <location>
        <begin position="10"/>
        <end position="168"/>
    </location>
</feature>
<evidence type="ECO:0000313" key="3">
    <source>
        <dbReference type="Proteomes" id="UP000054388"/>
    </source>
</evidence>
<dbReference type="EMBL" id="LMAI01000004">
    <property type="protein sequence ID" value="KUJ56794.1"/>
    <property type="molecule type" value="Genomic_DNA"/>
</dbReference>
<comment type="caution">
    <text evidence="2">The sequence shown here is derived from an EMBL/GenBank/DDBJ whole genome shotgun (WGS) entry which is preliminary data.</text>
</comment>
<dbReference type="InterPro" id="IPR036188">
    <property type="entry name" value="FAD/NAD-bd_sf"/>
</dbReference>
<reference evidence="2 3" key="1">
    <citation type="submission" date="2015-10" db="EMBL/GenBank/DDBJ databases">
        <title>Genome sequence of Chryseobacterium greenlandense.</title>
        <authorList>
            <person name="Newman J."/>
            <person name="Fischer K."/>
            <person name="Miller J."/>
        </authorList>
    </citation>
    <scope>NUCLEOTIDE SEQUENCE [LARGE SCALE GENOMIC DNA]</scope>
    <source>
        <strain evidence="2 3">UMB34</strain>
    </source>
</reference>
<dbReference type="PANTHER" id="PTHR40254">
    <property type="entry name" value="BLR0577 PROTEIN"/>
    <property type="match status" value="1"/>
</dbReference>
<name>A0A101CIE2_9FLAO</name>
<dbReference type="SUPFAM" id="SSF51905">
    <property type="entry name" value="FAD/NAD(P)-binding domain"/>
    <property type="match status" value="1"/>
</dbReference>
<evidence type="ECO:0000259" key="1">
    <source>
        <dbReference type="Pfam" id="PF13454"/>
    </source>
</evidence>
<dbReference type="RefSeq" id="WP_059136694.1">
    <property type="nucleotide sequence ID" value="NZ_LMAI01000004.1"/>
</dbReference>
<dbReference type="Pfam" id="PF13454">
    <property type="entry name" value="NAD_binding_9"/>
    <property type="match status" value="1"/>
</dbReference>
<organism evidence="2 3">
    <name type="scientific">Chryseobacterium aquaticum subsp. greenlandense</name>
    <dbReference type="NCBI Taxonomy" id="345663"/>
    <lineage>
        <taxon>Bacteria</taxon>
        <taxon>Pseudomonadati</taxon>
        <taxon>Bacteroidota</taxon>
        <taxon>Flavobacteriia</taxon>
        <taxon>Flavobacteriales</taxon>
        <taxon>Weeksellaceae</taxon>
        <taxon>Chryseobacterium group</taxon>
        <taxon>Chryseobacterium</taxon>
    </lineage>
</organism>
<gene>
    <name evidence="2" type="ORF">AR686_09590</name>
</gene>
<dbReference type="InterPro" id="IPR052189">
    <property type="entry name" value="L-asp_N-monooxygenase_NS-form"/>
</dbReference>
<dbReference type="PANTHER" id="PTHR40254:SF1">
    <property type="entry name" value="BLR0577 PROTEIN"/>
    <property type="match status" value="1"/>
</dbReference>
<dbReference type="Gene3D" id="3.50.50.60">
    <property type="entry name" value="FAD/NAD(P)-binding domain"/>
    <property type="match status" value="1"/>
</dbReference>
<proteinExistence type="predicted"/>